<evidence type="ECO:0000313" key="3">
    <source>
        <dbReference type="Proteomes" id="UP001183202"/>
    </source>
</evidence>
<protein>
    <recommendedName>
        <fullName evidence="4">Signal transduction histidine kinase</fullName>
    </recommendedName>
</protein>
<accession>A0ABU2N6V3</accession>
<evidence type="ECO:0000313" key="2">
    <source>
        <dbReference type="EMBL" id="MDT0349456.1"/>
    </source>
</evidence>
<gene>
    <name evidence="2" type="ORF">RM445_07940</name>
</gene>
<evidence type="ECO:0008006" key="4">
    <source>
        <dbReference type="Google" id="ProtNLM"/>
    </source>
</evidence>
<keyword evidence="3" id="KW-1185">Reference proteome</keyword>
<dbReference type="RefSeq" id="WP_311555485.1">
    <property type="nucleotide sequence ID" value="NZ_JAVREJ010000004.1"/>
</dbReference>
<keyword evidence="1" id="KW-0472">Membrane</keyword>
<comment type="caution">
    <text evidence="2">The sequence shown here is derived from an EMBL/GenBank/DDBJ whole genome shotgun (WGS) entry which is preliminary data.</text>
</comment>
<name>A0ABU2N6V3_9PSEU</name>
<evidence type="ECO:0000256" key="1">
    <source>
        <dbReference type="SAM" id="Phobius"/>
    </source>
</evidence>
<dbReference type="EMBL" id="JAVREJ010000004">
    <property type="protein sequence ID" value="MDT0349456.1"/>
    <property type="molecule type" value="Genomic_DNA"/>
</dbReference>
<sequence>MTPDGLVAERPSLALALLHSLRVARSVIVLVILVGLVLPHVVADLAVYEPRWTGPAWFAGLLAVAVADGVLVLRRRTWGRARWPAAAFVLALSVWATALLPASALVGPPHQTLGAVGWFGVLLLADTGLAALLGFLGVHVALTVVQLGLADRLDLLTAVDLAVVVAATGGFQLAVGTAGAALDRVAGAATEAAHRQAATVTAEEVARQLHDDREERYTRLRDSVLPLLLGIGDGSLSPADPDVQRRAAVEAARLRRLFAEEGDVVDLLAAELGSLVDLLDQRGTEVSFSATGERPVPPAAVRSALVDAVAPVLLAARRSARVTVSAAGTGVLVGVVTDTDLATAVTDVPMIESVGPAEISVVVVGTEQQTWVEVRWSPSAS</sequence>
<reference evidence="3" key="1">
    <citation type="submission" date="2023-07" db="EMBL/GenBank/DDBJ databases">
        <title>30 novel species of actinomycetes from the DSMZ collection.</title>
        <authorList>
            <person name="Nouioui I."/>
        </authorList>
    </citation>
    <scope>NUCLEOTIDE SEQUENCE [LARGE SCALE GENOMIC DNA]</scope>
    <source>
        <strain evidence="3">DSM 45834</strain>
    </source>
</reference>
<organism evidence="2 3">
    <name type="scientific">Pseudonocardia charpentierae</name>
    <dbReference type="NCBI Taxonomy" id="3075545"/>
    <lineage>
        <taxon>Bacteria</taxon>
        <taxon>Bacillati</taxon>
        <taxon>Actinomycetota</taxon>
        <taxon>Actinomycetes</taxon>
        <taxon>Pseudonocardiales</taxon>
        <taxon>Pseudonocardiaceae</taxon>
        <taxon>Pseudonocardia</taxon>
    </lineage>
</organism>
<keyword evidence="1" id="KW-0812">Transmembrane</keyword>
<feature type="transmembrane region" description="Helical" evidence="1">
    <location>
        <begin position="27"/>
        <end position="48"/>
    </location>
</feature>
<keyword evidence="1" id="KW-1133">Transmembrane helix</keyword>
<feature type="transmembrane region" description="Helical" evidence="1">
    <location>
        <begin position="54"/>
        <end position="73"/>
    </location>
</feature>
<feature type="transmembrane region" description="Helical" evidence="1">
    <location>
        <begin position="118"/>
        <end position="145"/>
    </location>
</feature>
<feature type="transmembrane region" description="Helical" evidence="1">
    <location>
        <begin position="85"/>
        <end position="106"/>
    </location>
</feature>
<dbReference type="Proteomes" id="UP001183202">
    <property type="component" value="Unassembled WGS sequence"/>
</dbReference>
<proteinExistence type="predicted"/>